<keyword evidence="3" id="KW-1185">Reference proteome</keyword>
<keyword evidence="1" id="KW-0472">Membrane</keyword>
<dbReference type="EMBL" id="JTDF01000048">
    <property type="protein sequence ID" value="KAF8572399.1"/>
    <property type="molecule type" value="Genomic_DNA"/>
</dbReference>
<evidence type="ECO:0000313" key="2">
    <source>
        <dbReference type="EMBL" id="KAF8572399.1"/>
    </source>
</evidence>
<organism evidence="2 3">
    <name type="scientific">Paragonimus westermani</name>
    <dbReference type="NCBI Taxonomy" id="34504"/>
    <lineage>
        <taxon>Eukaryota</taxon>
        <taxon>Metazoa</taxon>
        <taxon>Spiralia</taxon>
        <taxon>Lophotrochozoa</taxon>
        <taxon>Platyhelminthes</taxon>
        <taxon>Trematoda</taxon>
        <taxon>Digenea</taxon>
        <taxon>Plagiorchiida</taxon>
        <taxon>Troglotremata</taxon>
        <taxon>Troglotrematidae</taxon>
        <taxon>Paragonimus</taxon>
    </lineage>
</organism>
<proteinExistence type="predicted"/>
<evidence type="ECO:0000256" key="1">
    <source>
        <dbReference type="SAM" id="Phobius"/>
    </source>
</evidence>
<keyword evidence="1" id="KW-0812">Transmembrane</keyword>
<comment type="caution">
    <text evidence="2">The sequence shown here is derived from an EMBL/GenBank/DDBJ whole genome shotgun (WGS) entry which is preliminary data.</text>
</comment>
<reference evidence="2 3" key="1">
    <citation type="submission" date="2019-07" db="EMBL/GenBank/DDBJ databases">
        <title>Annotation for the trematode Paragonimus westermani.</title>
        <authorList>
            <person name="Choi Y.-J."/>
        </authorList>
    </citation>
    <scope>NUCLEOTIDE SEQUENCE [LARGE SCALE GENOMIC DNA]</scope>
    <source>
        <strain evidence="2">180907_Pwestermani</strain>
    </source>
</reference>
<accession>A0A8T0DWX5</accession>
<protein>
    <submittedName>
        <fullName evidence="2">Uncharacterized protein</fullName>
    </submittedName>
</protein>
<name>A0A8T0DWX5_9TREM</name>
<evidence type="ECO:0000313" key="3">
    <source>
        <dbReference type="Proteomes" id="UP000699462"/>
    </source>
</evidence>
<sequence>MCLMWNLSFQCLVNTIFYLWIMKAIQSSLLLQDQSPDEQIELTLTFTEKNRLLLRCYVKGVDVNSSLVLLSCPVVSTGVCLENCIIPCPIIRGSPNCSVNAFSPIDSCKYELLSDRHVKLEYQIALNPLTVPGDWRCMFRGRRSNSVYLEYQLPQNTQESLHNPQKTVTSLAVQSVALESVLKSNRTKRFDLLTKMPMDLFYLILAFTVISLTFNVWFFVRCLMVTNYLRKLQRGQPRSFWFDQFCCVDKPRTSPGDRYPLKYTRVPEIQSYPHAYGANSTWTAHGSNQTILRPGSPVFVQSQLRPSVRPFVPLPQSTPLAFCRSTQQPDSSKDNSETLYDEVHNSVYTTVNPLERNLRLKNVRDRIVTPGLTTPDGQKWMLAPSGQFYLPHSELPADKINRRDDHCLPEPPSEVNAWLTNLENPNNSLQPQSTYQSLGTRTLNTISADEPNGQFFTAPVQENKIQVQRKSANNTTEVGYLNYDHLRAWCVADSSETLCLNQTPISNTQHPQTFPNDSTSHWFSADVQKLLNKEPKTYLEDWTLSD</sequence>
<feature type="transmembrane region" description="Helical" evidence="1">
    <location>
        <begin position="200"/>
        <end position="220"/>
    </location>
</feature>
<gene>
    <name evidence="2" type="ORF">P879_00743</name>
</gene>
<dbReference type="AlphaFoldDB" id="A0A8T0DWX5"/>
<dbReference type="OrthoDB" id="6260923at2759"/>
<keyword evidence="1" id="KW-1133">Transmembrane helix</keyword>
<dbReference type="Proteomes" id="UP000699462">
    <property type="component" value="Unassembled WGS sequence"/>
</dbReference>